<dbReference type="Pfam" id="PF07876">
    <property type="entry name" value="Dabb"/>
    <property type="match status" value="1"/>
</dbReference>
<dbReference type="PROSITE" id="PS51502">
    <property type="entry name" value="S_R_A_B_BARREL"/>
    <property type="match status" value="1"/>
</dbReference>
<evidence type="ECO:0000259" key="1">
    <source>
        <dbReference type="PROSITE" id="PS51502"/>
    </source>
</evidence>
<feature type="domain" description="Stress-response A/B barrel" evidence="1">
    <location>
        <begin position="2"/>
        <end position="96"/>
    </location>
</feature>
<dbReference type="PANTHER" id="PTHR37832">
    <property type="entry name" value="BLL2683 PROTEIN"/>
    <property type="match status" value="1"/>
</dbReference>
<accession>A0AAU8A7K2</accession>
<dbReference type="EMBL" id="CP117826">
    <property type="protein sequence ID" value="XCC62014.1"/>
    <property type="molecule type" value="Genomic_DNA"/>
</dbReference>
<dbReference type="SMART" id="SM00886">
    <property type="entry name" value="Dabb"/>
    <property type="match status" value="1"/>
</dbReference>
<proteinExistence type="predicted"/>
<dbReference type="InterPro" id="IPR013097">
    <property type="entry name" value="Dabb"/>
</dbReference>
<dbReference type="RefSeq" id="WP_079545836.1">
    <property type="nucleotide sequence ID" value="NZ_CP117826.1"/>
</dbReference>
<dbReference type="AlphaFoldDB" id="A0AAU8A7K2"/>
<dbReference type="SUPFAM" id="SSF54909">
    <property type="entry name" value="Dimeric alpha+beta barrel"/>
    <property type="match status" value="1"/>
</dbReference>
<dbReference type="PANTHER" id="PTHR37832:SF1">
    <property type="entry name" value="STRESS-RESPONSE A_B BARREL DOMAIN-CONTAINING PROTEIN"/>
    <property type="match status" value="1"/>
</dbReference>
<dbReference type="Gene3D" id="3.30.70.100">
    <property type="match status" value="1"/>
</dbReference>
<protein>
    <submittedName>
        <fullName evidence="2">Dabb family protein</fullName>
    </submittedName>
</protein>
<organism evidence="2">
    <name type="scientific">Christensenella massiliensis</name>
    <dbReference type="NCBI Taxonomy" id="1805714"/>
    <lineage>
        <taxon>Bacteria</taxon>
        <taxon>Bacillati</taxon>
        <taxon>Bacillota</taxon>
        <taxon>Clostridia</taxon>
        <taxon>Christensenellales</taxon>
        <taxon>Christensenellaceae</taxon>
        <taxon>Christensenella</taxon>
    </lineage>
</organism>
<reference evidence="2" key="1">
    <citation type="submission" date="2023-02" db="EMBL/GenBank/DDBJ databases">
        <title>Gut commensal Christensenella minuta modulates host metabolism via a new class of secondary bile acids.</title>
        <authorList>
            <person name="Liu C."/>
        </authorList>
    </citation>
    <scope>NUCLEOTIDE SEQUENCE</scope>
    <source>
        <strain evidence="2">CA70</strain>
    </source>
</reference>
<name>A0AAU8A7K2_9FIRM</name>
<evidence type="ECO:0000313" key="2">
    <source>
        <dbReference type="EMBL" id="XCC62014.1"/>
    </source>
</evidence>
<sequence length="103" mass="11884">MVRHIILWNIREEVSEPGTAKENIKRELEALMGKIDGLLEMEVVTDPLPSCNADIMLKSAFRDAQALADYIIHPEHKRVGQMFVRPVVCNRMCIDYEEEKSEK</sequence>
<dbReference type="InterPro" id="IPR011008">
    <property type="entry name" value="Dimeric_a/b-barrel"/>
</dbReference>
<gene>
    <name evidence="2" type="ORF">PUP29_10850</name>
</gene>